<dbReference type="Pfam" id="PF00892">
    <property type="entry name" value="EamA"/>
    <property type="match status" value="2"/>
</dbReference>
<reference evidence="9 10" key="1">
    <citation type="journal article" date="2018" name="Mol. Plant">
        <title>The genome of Artemisia annua provides insight into the evolution of Asteraceae family and artemisinin biosynthesis.</title>
        <authorList>
            <person name="Shen Q."/>
            <person name="Zhang L."/>
            <person name="Liao Z."/>
            <person name="Wang S."/>
            <person name="Yan T."/>
            <person name="Shi P."/>
            <person name="Liu M."/>
            <person name="Fu X."/>
            <person name="Pan Q."/>
            <person name="Wang Y."/>
            <person name="Lv Z."/>
            <person name="Lu X."/>
            <person name="Zhang F."/>
            <person name="Jiang W."/>
            <person name="Ma Y."/>
            <person name="Chen M."/>
            <person name="Hao X."/>
            <person name="Li L."/>
            <person name="Tang Y."/>
            <person name="Lv G."/>
            <person name="Zhou Y."/>
            <person name="Sun X."/>
            <person name="Brodelius P.E."/>
            <person name="Rose J.K.C."/>
            <person name="Tang K."/>
        </authorList>
    </citation>
    <scope>NUCLEOTIDE SEQUENCE [LARGE SCALE GENOMIC DNA]</scope>
    <source>
        <strain evidence="10">cv. Huhao1</strain>
        <tissue evidence="9">Leaf</tissue>
    </source>
</reference>
<feature type="transmembrane region" description="Helical" evidence="6">
    <location>
        <begin position="16"/>
        <end position="37"/>
    </location>
</feature>
<dbReference type="EMBL" id="PKPP01002305">
    <property type="protein sequence ID" value="PWA76169.1"/>
    <property type="molecule type" value="Genomic_DNA"/>
</dbReference>
<evidence type="ECO:0000313" key="9">
    <source>
        <dbReference type="EMBL" id="PWA76169.1"/>
    </source>
</evidence>
<feature type="transmembrane region" description="Helical" evidence="6">
    <location>
        <begin position="43"/>
        <end position="65"/>
    </location>
</feature>
<dbReference type="InterPro" id="IPR037185">
    <property type="entry name" value="EmrE-like"/>
</dbReference>
<name>A0A2U1NRM5_ARTAN</name>
<feature type="transmembrane region" description="Helical" evidence="6">
    <location>
        <begin position="219"/>
        <end position="240"/>
    </location>
</feature>
<feature type="domain" description="EamA" evidence="8">
    <location>
        <begin position="17"/>
        <end position="155"/>
    </location>
</feature>
<feature type="compositionally biased region" description="Polar residues" evidence="7">
    <location>
        <begin position="364"/>
        <end position="374"/>
    </location>
</feature>
<dbReference type="InterPro" id="IPR000620">
    <property type="entry name" value="EamA_dom"/>
</dbReference>
<feature type="domain" description="EamA" evidence="8">
    <location>
        <begin position="189"/>
        <end position="328"/>
    </location>
</feature>
<feature type="transmembrane region" description="Helical" evidence="6">
    <location>
        <begin position="252"/>
        <end position="273"/>
    </location>
</feature>
<comment type="subcellular location">
    <subcellularLocation>
        <location evidence="1 6">Membrane</location>
        <topology evidence="1 6">Multi-pass membrane protein</topology>
    </subcellularLocation>
</comment>
<organism evidence="9 10">
    <name type="scientific">Artemisia annua</name>
    <name type="common">Sweet wormwood</name>
    <dbReference type="NCBI Taxonomy" id="35608"/>
    <lineage>
        <taxon>Eukaryota</taxon>
        <taxon>Viridiplantae</taxon>
        <taxon>Streptophyta</taxon>
        <taxon>Embryophyta</taxon>
        <taxon>Tracheophyta</taxon>
        <taxon>Spermatophyta</taxon>
        <taxon>Magnoliopsida</taxon>
        <taxon>eudicotyledons</taxon>
        <taxon>Gunneridae</taxon>
        <taxon>Pentapetalae</taxon>
        <taxon>asterids</taxon>
        <taxon>campanulids</taxon>
        <taxon>Asterales</taxon>
        <taxon>Asteraceae</taxon>
        <taxon>Asteroideae</taxon>
        <taxon>Anthemideae</taxon>
        <taxon>Artemisiinae</taxon>
        <taxon>Artemisia</taxon>
    </lineage>
</organism>
<dbReference type="Proteomes" id="UP000245207">
    <property type="component" value="Unassembled WGS sequence"/>
</dbReference>
<keyword evidence="10" id="KW-1185">Reference proteome</keyword>
<evidence type="ECO:0000313" key="10">
    <source>
        <dbReference type="Proteomes" id="UP000245207"/>
    </source>
</evidence>
<dbReference type="OrthoDB" id="1728340at2759"/>
<comment type="caution">
    <text evidence="9">The sequence shown here is derived from an EMBL/GenBank/DDBJ whole genome shotgun (WGS) entry which is preliminary data.</text>
</comment>
<sequence>MSEEWFRELYVHTKPFLFMIFLQTSYAINGIIVKSALNKGLNHYTFAVYRNLFAALFFCPFAFFLERKARPKMTVSIFLKILLLGLLEPVIDQNLYYAGMKYTTATFATAMCNIVPAITFVMAWMFRLEKVKMKSLHSQGKIIGTIVTLGGAMMMTLIRGPAIQFPWTSHHTLDHQFSINTISTQDHIKGSLMISASCFSWATFFIVQAVTLKSYPAELSLTTLVCMMGTLEGSVLAFVAEGANASIWSVDWDIKLFAALYSGIVCSGCGYYISGVVMQSRGPVFVTAFNPLGMIIIAIMGACILAEKLNLGSILGAVVIVVGLYLVIWGKSKDQDKQDHESSSLEHHSNGKSTQMLKHDCSSYGKTSNDIESI</sequence>
<comment type="similarity">
    <text evidence="2 6">Belongs to the drug/metabolite transporter (DMT) superfamily. Plant drug/metabolite exporter (P-DME) (TC 2.A.7.4) family.</text>
</comment>
<gene>
    <name evidence="9" type="ORF">CTI12_AA237260</name>
</gene>
<feature type="transmembrane region" description="Helical" evidence="6">
    <location>
        <begin position="146"/>
        <end position="167"/>
    </location>
</feature>
<feature type="transmembrane region" description="Helical" evidence="6">
    <location>
        <begin position="105"/>
        <end position="126"/>
    </location>
</feature>
<evidence type="ECO:0000256" key="1">
    <source>
        <dbReference type="ARBA" id="ARBA00004141"/>
    </source>
</evidence>
<feature type="transmembrane region" description="Helical" evidence="6">
    <location>
        <begin position="285"/>
        <end position="305"/>
    </location>
</feature>
<dbReference type="InterPro" id="IPR030184">
    <property type="entry name" value="WAT1-related"/>
</dbReference>
<evidence type="ECO:0000256" key="6">
    <source>
        <dbReference type="RuleBase" id="RU363077"/>
    </source>
</evidence>
<dbReference type="GO" id="GO:0022857">
    <property type="term" value="F:transmembrane transporter activity"/>
    <property type="evidence" value="ECO:0007669"/>
    <property type="project" value="InterPro"/>
</dbReference>
<proteinExistence type="inferred from homology"/>
<feature type="transmembrane region" description="Helical" evidence="6">
    <location>
        <begin position="187"/>
        <end position="207"/>
    </location>
</feature>
<evidence type="ECO:0000259" key="8">
    <source>
        <dbReference type="Pfam" id="PF00892"/>
    </source>
</evidence>
<evidence type="ECO:0000256" key="3">
    <source>
        <dbReference type="ARBA" id="ARBA00022692"/>
    </source>
</evidence>
<feature type="region of interest" description="Disordered" evidence="7">
    <location>
        <begin position="337"/>
        <end position="374"/>
    </location>
</feature>
<dbReference type="AlphaFoldDB" id="A0A2U1NRM5"/>
<dbReference type="SUPFAM" id="SSF103481">
    <property type="entry name" value="Multidrug resistance efflux transporter EmrE"/>
    <property type="match status" value="2"/>
</dbReference>
<accession>A0A2U1NRM5</accession>
<keyword evidence="3 6" id="KW-0812">Transmembrane</keyword>
<evidence type="ECO:0000256" key="4">
    <source>
        <dbReference type="ARBA" id="ARBA00022989"/>
    </source>
</evidence>
<feature type="transmembrane region" description="Helical" evidence="6">
    <location>
        <begin position="311"/>
        <end position="329"/>
    </location>
</feature>
<evidence type="ECO:0000256" key="2">
    <source>
        <dbReference type="ARBA" id="ARBA00007635"/>
    </source>
</evidence>
<keyword evidence="4 6" id="KW-1133">Transmembrane helix</keyword>
<feature type="compositionally biased region" description="Basic and acidic residues" evidence="7">
    <location>
        <begin position="337"/>
        <end position="349"/>
    </location>
</feature>
<keyword evidence="5 6" id="KW-0472">Membrane</keyword>
<dbReference type="PANTHER" id="PTHR31218">
    <property type="entry name" value="WAT1-RELATED PROTEIN"/>
    <property type="match status" value="1"/>
</dbReference>
<dbReference type="GO" id="GO:0016020">
    <property type="term" value="C:membrane"/>
    <property type="evidence" value="ECO:0007669"/>
    <property type="project" value="UniProtKB-SubCell"/>
</dbReference>
<evidence type="ECO:0000256" key="5">
    <source>
        <dbReference type="ARBA" id="ARBA00023136"/>
    </source>
</evidence>
<protein>
    <recommendedName>
        <fullName evidence="6">WAT1-related protein</fullName>
    </recommendedName>
</protein>
<evidence type="ECO:0000256" key="7">
    <source>
        <dbReference type="SAM" id="MobiDB-lite"/>
    </source>
</evidence>